<dbReference type="Pfam" id="PF01590">
    <property type="entry name" value="GAF"/>
    <property type="match status" value="1"/>
</dbReference>
<dbReference type="InterPro" id="IPR000014">
    <property type="entry name" value="PAS"/>
</dbReference>
<dbReference type="SUPFAM" id="SSF55785">
    <property type="entry name" value="PYP-like sensor domain (PAS domain)"/>
    <property type="match status" value="3"/>
</dbReference>
<dbReference type="PROSITE" id="PS50113">
    <property type="entry name" value="PAC"/>
    <property type="match status" value="1"/>
</dbReference>
<evidence type="ECO:0000313" key="4">
    <source>
        <dbReference type="Proteomes" id="UP000500857"/>
    </source>
</evidence>
<keyword evidence="4" id="KW-1185">Reference proteome</keyword>
<dbReference type="EMBL" id="CP051167">
    <property type="protein sequence ID" value="QIZ71322.1"/>
    <property type="molecule type" value="Genomic_DNA"/>
</dbReference>
<sequence length="802" mass="90382">MSKLLPDSYVFLAWLKTGARFVRGFNMRLENREVPYPEDEAERLAQLRQYGAVEIKGNEAFDTLTRLAANSCQTPIAAIVLVDEDRCWIESKVGWEAVQTDRQNAFCAYTILAKELFVVPDALADPRFAETPLVRGSDGIRFYAGVPLIAEGGQALGSLCVMDRQPRQLDPTQQDLLRSLAGQVMAMLELHRTVSERERNSELQNFLDHTHDLVQTVGASDRRLLWVNRAWQQTLGYSATEARQLSWTDLLDPVSLDAVEAAIAELGPGETSAPVEVTLSGRSGQCVLAEGVLKRDRDPNSETEQIWAIWRDVTAEKQARSDYQQLFENAAIGLFQLDRDGEFVRVNQALAELYGYDSPQGFLKQIGHIEQIYYDAGQWQRDRELLDSQGHVSRELEVWKSNDSTLWIAQDLRPLFDLRGERVGYEGFVQDLTTRKQAEATLQMAKDQLQAVLDAVPGTVSLISSNFHYLGVNRHLAESYNLQPDHFVGRQVGFRQSVFGQFVREFFSNPKTEASIEIDSDVNGNFRSDLVIAKKWLDDEAAVFVGIDITERKRAEAALQAELAEAAEYVRSLLPLPTEMSLHIDWRFIPSQQLGGDCFDYYWLDDDHLVLYLLDVSGHGSRAALLSVSVLNLLRSHFLPNTNFYQPREVLAALNQAIQMERQRNMYFTIWYGVYNRQKRELVYSSAGHPPAILISGDGSNPSDVQPLRTPSCLPIGMFPNAEYSNASCKVDRGSSLYIFSDGIYEIHCADESMWSLEAFIDLLATSRKQNAASVEGVLNAVRQLSAKETFDDDVSLLRVNF</sequence>
<protein>
    <submittedName>
        <fullName evidence="3">SpoIIE family protein phosphatase</fullName>
    </submittedName>
</protein>
<dbReference type="InterPro" id="IPR003018">
    <property type="entry name" value="GAF"/>
</dbReference>
<dbReference type="PROSITE" id="PS50112">
    <property type="entry name" value="PAS"/>
    <property type="match status" value="1"/>
</dbReference>
<dbReference type="PANTHER" id="PTHR43102:SF2">
    <property type="entry name" value="GAF DOMAIN-CONTAINING PROTEIN"/>
    <property type="match status" value="1"/>
</dbReference>
<gene>
    <name evidence="3" type="ORF">HCG48_12615</name>
</gene>
<dbReference type="InterPro" id="IPR035965">
    <property type="entry name" value="PAS-like_dom_sf"/>
</dbReference>
<dbReference type="AlphaFoldDB" id="A0A6H1TXJ5"/>
<dbReference type="InterPro" id="IPR036457">
    <property type="entry name" value="PPM-type-like_dom_sf"/>
</dbReference>
<feature type="domain" description="PAC" evidence="2">
    <location>
        <begin position="392"/>
        <end position="444"/>
    </location>
</feature>
<dbReference type="InterPro" id="IPR001932">
    <property type="entry name" value="PPM-type_phosphatase-like_dom"/>
</dbReference>
<dbReference type="NCBIfam" id="TIGR00229">
    <property type="entry name" value="sensory_box"/>
    <property type="match status" value="2"/>
</dbReference>
<dbReference type="Gene3D" id="3.60.40.10">
    <property type="entry name" value="PPM-type phosphatase domain"/>
    <property type="match status" value="1"/>
</dbReference>
<evidence type="ECO:0000259" key="1">
    <source>
        <dbReference type="PROSITE" id="PS50112"/>
    </source>
</evidence>
<proteinExistence type="predicted"/>
<dbReference type="SMART" id="SM00065">
    <property type="entry name" value="GAF"/>
    <property type="match status" value="1"/>
</dbReference>
<dbReference type="Pfam" id="PF13426">
    <property type="entry name" value="PAS_9"/>
    <property type="match status" value="1"/>
</dbReference>
<evidence type="ECO:0000313" key="3">
    <source>
        <dbReference type="EMBL" id="QIZ71322.1"/>
    </source>
</evidence>
<dbReference type="PANTHER" id="PTHR43102">
    <property type="entry name" value="SLR1143 PROTEIN"/>
    <property type="match status" value="1"/>
</dbReference>
<dbReference type="Proteomes" id="UP000500857">
    <property type="component" value="Chromosome"/>
</dbReference>
<dbReference type="Pfam" id="PF07228">
    <property type="entry name" value="SpoIIE"/>
    <property type="match status" value="1"/>
</dbReference>
<feature type="domain" description="PAS" evidence="1">
    <location>
        <begin position="319"/>
        <end position="360"/>
    </location>
</feature>
<dbReference type="Gene3D" id="3.30.450.40">
    <property type="match status" value="1"/>
</dbReference>
<dbReference type="SMART" id="SM00091">
    <property type="entry name" value="PAS"/>
    <property type="match status" value="3"/>
</dbReference>
<accession>A0A6H1TXJ5</accession>
<dbReference type="InterPro" id="IPR029016">
    <property type="entry name" value="GAF-like_dom_sf"/>
</dbReference>
<evidence type="ECO:0000259" key="2">
    <source>
        <dbReference type="PROSITE" id="PS50113"/>
    </source>
</evidence>
<reference evidence="3 4" key="1">
    <citation type="submission" date="2020-04" db="EMBL/GenBank/DDBJ databases">
        <authorList>
            <person name="Basu S."/>
            <person name="Maruthanayagam V."/>
            <person name="Chakraborty S."/>
            <person name="Pramanik A."/>
            <person name="Mukherjee J."/>
            <person name="Brink B."/>
        </authorList>
    </citation>
    <scope>NUCLEOTIDE SEQUENCE [LARGE SCALE GENOMIC DNA]</scope>
    <source>
        <strain evidence="3 4">AP17</strain>
    </source>
</reference>
<dbReference type="Pfam" id="PF13188">
    <property type="entry name" value="PAS_8"/>
    <property type="match status" value="1"/>
</dbReference>
<dbReference type="Gene3D" id="3.30.450.20">
    <property type="entry name" value="PAS domain"/>
    <property type="match status" value="3"/>
</dbReference>
<organism evidence="3 4">
    <name type="scientific">Oxynema aestuarii AP17</name>
    <dbReference type="NCBI Taxonomy" id="2064643"/>
    <lineage>
        <taxon>Bacteria</taxon>
        <taxon>Bacillati</taxon>
        <taxon>Cyanobacteriota</taxon>
        <taxon>Cyanophyceae</taxon>
        <taxon>Oscillatoriophycideae</taxon>
        <taxon>Oscillatoriales</taxon>
        <taxon>Oscillatoriaceae</taxon>
        <taxon>Oxynema</taxon>
        <taxon>Oxynema aestuarii</taxon>
    </lineage>
</organism>
<dbReference type="SMART" id="SM00331">
    <property type="entry name" value="PP2C_SIG"/>
    <property type="match status" value="1"/>
</dbReference>
<dbReference type="KEGG" id="oxy:HCG48_12615"/>
<dbReference type="InterPro" id="IPR000700">
    <property type="entry name" value="PAS-assoc_C"/>
</dbReference>
<dbReference type="RefSeq" id="WP_168569475.1">
    <property type="nucleotide sequence ID" value="NZ_CP051167.1"/>
</dbReference>
<dbReference type="CDD" id="cd00130">
    <property type="entry name" value="PAS"/>
    <property type="match status" value="2"/>
</dbReference>
<dbReference type="SUPFAM" id="SSF55781">
    <property type="entry name" value="GAF domain-like"/>
    <property type="match status" value="1"/>
</dbReference>
<name>A0A6H1TXJ5_9CYAN</name>